<proteinExistence type="predicted"/>
<organism evidence="1 2">
    <name type="scientific">Luoshenia tenuis</name>
    <dbReference type="NCBI Taxonomy" id="2763654"/>
    <lineage>
        <taxon>Bacteria</taxon>
        <taxon>Bacillati</taxon>
        <taxon>Bacillota</taxon>
        <taxon>Clostridia</taxon>
        <taxon>Christensenellales</taxon>
        <taxon>Christensenellaceae</taxon>
        <taxon>Luoshenia</taxon>
    </lineage>
</organism>
<protein>
    <recommendedName>
        <fullName evidence="3">Portal protein</fullName>
    </recommendedName>
</protein>
<dbReference type="EMBL" id="JACRSO010000004">
    <property type="protein sequence ID" value="MBC8529719.1"/>
    <property type="molecule type" value="Genomic_DNA"/>
</dbReference>
<sequence length="510" mass="56650">MKKRLEPQAIWEEYARGRAYNARHGLYETVKQNENFYIGRQWEGVDAPDLDKPVINILKRVVAYFIATIVSDDVAVQVSFPGGADQGLGQALSGEVARVMEQAKLKTQNRDVIRNAAVDGDGAMYLRFEVEADPLNGGAIVSEVVDNTCVIFGNPQVAQAQRQPYILLALRRTVESVRAEMAQNGFAQAAENLKPDGEGESAEDGRVTVLVRLWKENGRVHAIKTTRECVVKPEVDLGLTLYPLAWLNWDKVRNSYHGQAAITGLVPNQIFINKLFAMGMEHVKKMAFPKVVFNEALLPEGWSNRAGEAIAVQGDPQVAVASPLPAVDMSNQVMMLIEKTIAYTRETMGATDAALGNVRPDNTSAIIAVQKSSAMPLELQRMGFYQFMEDVVRIILDLARVHYGVRLLPTEQGGALRLDFSSLDKLRYALAVDIGPSTYWSELMQVETLDNLFEKGVIQDAETYLENVPDAYIRNRRKILDKLRARSAMTSMGGMQNEAMPQLPYGAEDR</sequence>
<dbReference type="Proteomes" id="UP000654279">
    <property type="component" value="Unassembled WGS sequence"/>
</dbReference>
<keyword evidence="2" id="KW-1185">Reference proteome</keyword>
<comment type="caution">
    <text evidence="1">The sequence shown here is derived from an EMBL/GenBank/DDBJ whole genome shotgun (WGS) entry which is preliminary data.</text>
</comment>
<reference evidence="1" key="1">
    <citation type="submission" date="2020-08" db="EMBL/GenBank/DDBJ databases">
        <title>Genome public.</title>
        <authorList>
            <person name="Liu C."/>
            <person name="Sun Q."/>
        </authorList>
    </citation>
    <scope>NUCLEOTIDE SEQUENCE</scope>
    <source>
        <strain evidence="1">NSJ-44</strain>
    </source>
</reference>
<evidence type="ECO:0000313" key="2">
    <source>
        <dbReference type="Proteomes" id="UP000654279"/>
    </source>
</evidence>
<name>A0A926D1C8_9FIRM</name>
<dbReference type="AlphaFoldDB" id="A0A926D1C8"/>
<gene>
    <name evidence="1" type="ORF">H8699_09790</name>
</gene>
<evidence type="ECO:0000313" key="1">
    <source>
        <dbReference type="EMBL" id="MBC8529719.1"/>
    </source>
</evidence>
<accession>A0A926D1C8</accession>
<evidence type="ECO:0008006" key="3">
    <source>
        <dbReference type="Google" id="ProtNLM"/>
    </source>
</evidence>
<dbReference type="RefSeq" id="WP_249285538.1">
    <property type="nucleotide sequence ID" value="NZ_JACRSO010000004.1"/>
</dbReference>